<gene>
    <name evidence="2" type="ORF">RJ641_006063</name>
</gene>
<reference evidence="2 3" key="1">
    <citation type="submission" date="2023-12" db="EMBL/GenBank/DDBJ databases">
        <title>A high-quality genome assembly for Dillenia turbinata (Dilleniales).</title>
        <authorList>
            <person name="Chanderbali A."/>
        </authorList>
    </citation>
    <scope>NUCLEOTIDE SEQUENCE [LARGE SCALE GENOMIC DNA]</scope>
    <source>
        <strain evidence="2">LSX21</strain>
        <tissue evidence="2">Leaf</tissue>
    </source>
</reference>
<sequence length="204" mass="23566">IKKSRVCSAASKLNTKLREETGVRCRSLVPGEILKSLLEGSMEASKVDQLKHDEKEMSSINYRQEKRVDALRNKAIYLTIAYFIFEILILHSLIASSSSSSLKCQHWWIPFSLSLLVSFLYVITFCHIIIRFVRTQYQLDLSQLDHEAIRHELITQKCSDKSEVLKPDKVSWFKRYVYIYVVFACLLAFAVVMLFACHALLCHA</sequence>
<keyword evidence="1" id="KW-0812">Transmembrane</keyword>
<protein>
    <submittedName>
        <fullName evidence="2">Uncharacterized protein</fullName>
    </submittedName>
</protein>
<dbReference type="AlphaFoldDB" id="A0AAN8VDU3"/>
<evidence type="ECO:0000313" key="2">
    <source>
        <dbReference type="EMBL" id="KAK6927472.1"/>
    </source>
</evidence>
<comment type="caution">
    <text evidence="2">The sequence shown here is derived from an EMBL/GenBank/DDBJ whole genome shotgun (WGS) entry which is preliminary data.</text>
</comment>
<organism evidence="2 3">
    <name type="scientific">Dillenia turbinata</name>
    <dbReference type="NCBI Taxonomy" id="194707"/>
    <lineage>
        <taxon>Eukaryota</taxon>
        <taxon>Viridiplantae</taxon>
        <taxon>Streptophyta</taxon>
        <taxon>Embryophyta</taxon>
        <taxon>Tracheophyta</taxon>
        <taxon>Spermatophyta</taxon>
        <taxon>Magnoliopsida</taxon>
        <taxon>eudicotyledons</taxon>
        <taxon>Gunneridae</taxon>
        <taxon>Pentapetalae</taxon>
        <taxon>Dilleniales</taxon>
        <taxon>Dilleniaceae</taxon>
        <taxon>Dillenia</taxon>
    </lineage>
</organism>
<name>A0AAN8VDU3_9MAGN</name>
<feature type="non-terminal residue" evidence="2">
    <location>
        <position position="1"/>
    </location>
</feature>
<feature type="transmembrane region" description="Helical" evidence="1">
    <location>
        <begin position="176"/>
        <end position="201"/>
    </location>
</feature>
<evidence type="ECO:0000313" key="3">
    <source>
        <dbReference type="Proteomes" id="UP001370490"/>
    </source>
</evidence>
<proteinExistence type="predicted"/>
<feature type="transmembrane region" description="Helical" evidence="1">
    <location>
        <begin position="107"/>
        <end position="130"/>
    </location>
</feature>
<keyword evidence="1" id="KW-1133">Transmembrane helix</keyword>
<accession>A0AAN8VDU3</accession>
<keyword evidence="1" id="KW-0472">Membrane</keyword>
<keyword evidence="3" id="KW-1185">Reference proteome</keyword>
<feature type="transmembrane region" description="Helical" evidence="1">
    <location>
        <begin position="75"/>
        <end position="95"/>
    </location>
</feature>
<evidence type="ECO:0000256" key="1">
    <source>
        <dbReference type="SAM" id="Phobius"/>
    </source>
</evidence>
<dbReference type="EMBL" id="JBAMMX010000014">
    <property type="protein sequence ID" value="KAK6927472.1"/>
    <property type="molecule type" value="Genomic_DNA"/>
</dbReference>
<dbReference type="PANTHER" id="PTHR33287:SF8">
    <property type="entry name" value="TRANSMEMBRANE PROTEIN 188"/>
    <property type="match status" value="1"/>
</dbReference>
<dbReference type="PANTHER" id="PTHR33287">
    <property type="entry name" value="OS03G0453550 PROTEIN"/>
    <property type="match status" value="1"/>
</dbReference>
<dbReference type="Proteomes" id="UP001370490">
    <property type="component" value="Unassembled WGS sequence"/>
</dbReference>